<reference evidence="1 2" key="1">
    <citation type="submission" date="2017-09" db="EMBL/GenBank/DDBJ databases">
        <title>Depth-based differentiation of microbial function through sediment-hosted aquifers and enrichment of novel symbionts in the deep terrestrial subsurface.</title>
        <authorList>
            <person name="Probst A.J."/>
            <person name="Ladd B."/>
            <person name="Jarett J.K."/>
            <person name="Geller-Mcgrath D.E."/>
            <person name="Sieber C.M."/>
            <person name="Emerson J.B."/>
            <person name="Anantharaman K."/>
            <person name="Thomas B.C."/>
            <person name="Malmstrom R."/>
            <person name="Stieglmeier M."/>
            <person name="Klingl A."/>
            <person name="Woyke T."/>
            <person name="Ryan C.M."/>
            <person name="Banfield J.F."/>
        </authorList>
    </citation>
    <scope>NUCLEOTIDE SEQUENCE [LARGE SCALE GENOMIC DNA]</scope>
    <source>
        <strain evidence="1">CG11_big_fil_rev_8_21_14_0_20_46_11</strain>
    </source>
</reference>
<organism evidence="1 2">
    <name type="scientific">Candidatus Taylorbacteria bacterium CG11_big_fil_rev_8_21_14_0_20_46_11</name>
    <dbReference type="NCBI Taxonomy" id="1975025"/>
    <lineage>
        <taxon>Bacteria</taxon>
        <taxon>Candidatus Tayloriibacteriota</taxon>
    </lineage>
</organism>
<dbReference type="AlphaFoldDB" id="A0A2H0KEM8"/>
<sequence>MSIQTVHLCHICNSSNTSVLDVSFEVNVCKQCSHEWSALSVERQETYSPEYFKETHRKWFEYPNIALFKRINNVVNGVVSQSKGVVSFLDVGCGQGDLLRFMIDTGSASKLYGIDLISNSDEGVVYYQGDFVEFPFTERFDIIAGLMVIEHIGDPHKLIQKITSVLKPKGFVIMNTINASGFLYSLARIFRRVGLRGPFERFYDKHHLEHYKTASLRKLFELEGYSVISQSTHNFPLKALDVPEGNRLLAIIYRTSIACIFSLTSFWGGVHQTIICRKN</sequence>
<dbReference type="Gene3D" id="3.40.50.150">
    <property type="entry name" value="Vaccinia Virus protein VP39"/>
    <property type="match status" value="1"/>
</dbReference>
<dbReference type="SUPFAM" id="SSF53335">
    <property type="entry name" value="S-adenosyl-L-methionine-dependent methyltransferases"/>
    <property type="match status" value="1"/>
</dbReference>
<comment type="caution">
    <text evidence="1">The sequence shown here is derived from an EMBL/GenBank/DDBJ whole genome shotgun (WGS) entry which is preliminary data.</text>
</comment>
<dbReference type="Proteomes" id="UP000229342">
    <property type="component" value="Unassembled WGS sequence"/>
</dbReference>
<dbReference type="Pfam" id="PF13489">
    <property type="entry name" value="Methyltransf_23"/>
    <property type="match status" value="1"/>
</dbReference>
<name>A0A2H0KEM8_9BACT</name>
<dbReference type="InterPro" id="IPR029063">
    <property type="entry name" value="SAM-dependent_MTases_sf"/>
</dbReference>
<evidence type="ECO:0000313" key="1">
    <source>
        <dbReference type="EMBL" id="PIQ69053.1"/>
    </source>
</evidence>
<gene>
    <name evidence="1" type="ORF">COV91_01005</name>
</gene>
<proteinExistence type="predicted"/>
<dbReference type="EMBL" id="PCVG01000014">
    <property type="protein sequence ID" value="PIQ69053.1"/>
    <property type="molecule type" value="Genomic_DNA"/>
</dbReference>
<protein>
    <recommendedName>
        <fullName evidence="3">Methyltransferase type 11 domain-containing protein</fullName>
    </recommendedName>
</protein>
<dbReference type="CDD" id="cd02440">
    <property type="entry name" value="AdoMet_MTases"/>
    <property type="match status" value="1"/>
</dbReference>
<dbReference type="PANTHER" id="PTHR43591">
    <property type="entry name" value="METHYLTRANSFERASE"/>
    <property type="match status" value="1"/>
</dbReference>
<evidence type="ECO:0008006" key="3">
    <source>
        <dbReference type="Google" id="ProtNLM"/>
    </source>
</evidence>
<evidence type="ECO:0000313" key="2">
    <source>
        <dbReference type="Proteomes" id="UP000229342"/>
    </source>
</evidence>
<accession>A0A2H0KEM8</accession>